<accession>A0A2N3G4Z8</accession>
<dbReference type="Gene3D" id="3.30.2020.10">
    <property type="entry name" value="NE0471-like N-terminal domain"/>
    <property type="match status" value="1"/>
</dbReference>
<dbReference type="Proteomes" id="UP000233654">
    <property type="component" value="Unassembled WGS sequence"/>
</dbReference>
<evidence type="ECO:0000313" key="2">
    <source>
        <dbReference type="Proteomes" id="UP000233654"/>
    </source>
</evidence>
<evidence type="ECO:0000313" key="1">
    <source>
        <dbReference type="EMBL" id="PKQ27654.1"/>
    </source>
</evidence>
<name>A0A2N3G4Z8_9ACTN</name>
<proteinExistence type="predicted"/>
<organism evidence="1 2">
    <name type="scientific">Candidatus Anoxymicrobium japonicum</name>
    <dbReference type="NCBI Taxonomy" id="2013648"/>
    <lineage>
        <taxon>Bacteria</taxon>
        <taxon>Bacillati</taxon>
        <taxon>Actinomycetota</taxon>
        <taxon>Candidatus Geothermincolia</taxon>
        <taxon>Candidatus Geothermincolales</taxon>
        <taxon>Candidatus Anoxymicrobiaceae</taxon>
        <taxon>Candidatus Anoxymicrobium</taxon>
    </lineage>
</organism>
<protein>
    <recommendedName>
        <fullName evidence="3">DUF2442 domain-containing protein</fullName>
    </recommendedName>
</protein>
<reference evidence="1 2" key="1">
    <citation type="journal article" date="2017" name="ISME J.">
        <title>Potential for microbial H2 and metal transformations associated with novel bacteria and archaea in deep terrestrial subsurface sediments.</title>
        <authorList>
            <person name="Hernsdorf A.W."/>
            <person name="Amano Y."/>
            <person name="Miyakawa K."/>
            <person name="Ise K."/>
            <person name="Suzuki Y."/>
            <person name="Anantharaman K."/>
            <person name="Probst A."/>
            <person name="Burstein D."/>
            <person name="Thomas B.C."/>
            <person name="Banfield J.F."/>
        </authorList>
    </citation>
    <scope>NUCLEOTIDE SEQUENCE [LARGE SCALE GENOMIC DNA]</scope>
    <source>
        <strain evidence="1">HGW-Actinobacteria-3</strain>
    </source>
</reference>
<dbReference type="SUPFAM" id="SSF143880">
    <property type="entry name" value="NE0471 N-terminal domain-like"/>
    <property type="match status" value="1"/>
</dbReference>
<evidence type="ECO:0008006" key="3">
    <source>
        <dbReference type="Google" id="ProtNLM"/>
    </source>
</evidence>
<comment type="caution">
    <text evidence="1">The sequence shown here is derived from an EMBL/GenBank/DDBJ whole genome shotgun (WGS) entry which is preliminary data.</text>
</comment>
<dbReference type="InterPro" id="IPR018841">
    <property type="entry name" value="DUF2442"/>
</dbReference>
<dbReference type="InterPro" id="IPR036782">
    <property type="entry name" value="NE0471-like_N"/>
</dbReference>
<dbReference type="EMBL" id="PHEX01000067">
    <property type="protein sequence ID" value="PKQ27654.1"/>
    <property type="molecule type" value="Genomic_DNA"/>
</dbReference>
<dbReference type="AlphaFoldDB" id="A0A2N3G4Z8"/>
<sequence length="106" mass="11294">MPSRTATEENSTAGAVLAAPWRIEAVSVLPNHRLALTFRDGLVGVADFSAIATAANPGIYAPLADLDFFAQVKVELGALTWPNGADIDPTWLHESLATDKTWAVTF</sequence>
<gene>
    <name evidence="1" type="ORF">CVT63_06795</name>
</gene>
<dbReference type="Pfam" id="PF10387">
    <property type="entry name" value="DUF2442"/>
    <property type="match status" value="1"/>
</dbReference>